<evidence type="ECO:0000313" key="2">
    <source>
        <dbReference type="EMBL" id="EKM57196.1"/>
    </source>
</evidence>
<sequence>MDRGHQTARMPTLTGQGGVSLGDDFERTRPTPEMGYAWTRASERRGKRVNDFLGEAASEARTKDPTGHTICSDYAVGDSKAPPYGQGLHPVGLVSDINNTVTKHFADEAARSIAFAALHPLSAPRDHPSILHATAYPRPTFNDILSALSPYGCGTEYYWCVMWRCQVGLRVTEVQDDALFPLLHFVADDLATSIKARPSSAA</sequence>
<dbReference type="RefSeq" id="XP_007395017.1">
    <property type="nucleotide sequence ID" value="XM_007394955.1"/>
</dbReference>
<dbReference type="HOGENOM" id="CLU_1355060_0_0_1"/>
<dbReference type="AlphaFoldDB" id="K5V3N5"/>
<keyword evidence="3" id="KW-1185">Reference proteome</keyword>
<dbReference type="STRING" id="650164.K5V3N5"/>
<accession>K5V3N5</accession>
<name>K5V3N5_PHACS</name>
<proteinExistence type="predicted"/>
<dbReference type="InParanoid" id="K5V3N5"/>
<protein>
    <submittedName>
        <fullName evidence="2">Uncharacterized protein</fullName>
    </submittedName>
</protein>
<evidence type="ECO:0000313" key="3">
    <source>
        <dbReference type="Proteomes" id="UP000008370"/>
    </source>
</evidence>
<organism evidence="2 3">
    <name type="scientific">Phanerochaete carnosa (strain HHB-10118-sp)</name>
    <name type="common">White-rot fungus</name>
    <name type="synonym">Peniophora carnosa</name>
    <dbReference type="NCBI Taxonomy" id="650164"/>
    <lineage>
        <taxon>Eukaryota</taxon>
        <taxon>Fungi</taxon>
        <taxon>Dikarya</taxon>
        <taxon>Basidiomycota</taxon>
        <taxon>Agaricomycotina</taxon>
        <taxon>Agaricomycetes</taxon>
        <taxon>Polyporales</taxon>
        <taxon>Phanerochaetaceae</taxon>
        <taxon>Phanerochaete</taxon>
    </lineage>
</organism>
<dbReference type="EMBL" id="JH930471">
    <property type="protein sequence ID" value="EKM57196.1"/>
    <property type="molecule type" value="Genomic_DNA"/>
</dbReference>
<gene>
    <name evidence="2" type="ORF">PHACADRAFT_208322</name>
</gene>
<dbReference type="OrthoDB" id="329835at2759"/>
<feature type="region of interest" description="Disordered" evidence="1">
    <location>
        <begin position="1"/>
        <end position="31"/>
    </location>
</feature>
<evidence type="ECO:0000256" key="1">
    <source>
        <dbReference type="SAM" id="MobiDB-lite"/>
    </source>
</evidence>
<dbReference type="Proteomes" id="UP000008370">
    <property type="component" value="Unassembled WGS sequence"/>
</dbReference>
<dbReference type="GeneID" id="18912722"/>
<dbReference type="KEGG" id="pco:PHACADRAFT_208322"/>
<reference evidence="2 3" key="1">
    <citation type="journal article" date="2012" name="BMC Genomics">
        <title>Comparative genomics of the white-rot fungi, Phanerochaete carnosa and P. chrysosporium, to elucidate the genetic basis of the distinct wood types they colonize.</title>
        <authorList>
            <person name="Suzuki H."/>
            <person name="MacDonald J."/>
            <person name="Syed K."/>
            <person name="Salamov A."/>
            <person name="Hori C."/>
            <person name="Aerts A."/>
            <person name="Henrissat B."/>
            <person name="Wiebenga A."/>
            <person name="vanKuyk P.A."/>
            <person name="Barry K."/>
            <person name="Lindquist E."/>
            <person name="LaButti K."/>
            <person name="Lapidus A."/>
            <person name="Lucas S."/>
            <person name="Coutinho P."/>
            <person name="Gong Y."/>
            <person name="Samejima M."/>
            <person name="Mahadevan R."/>
            <person name="Abou-Zaid M."/>
            <person name="de Vries R.P."/>
            <person name="Igarashi K."/>
            <person name="Yadav J.S."/>
            <person name="Grigoriev I.V."/>
            <person name="Master E.R."/>
        </authorList>
    </citation>
    <scope>NUCLEOTIDE SEQUENCE [LARGE SCALE GENOMIC DNA]</scope>
    <source>
        <strain evidence="2 3">HHB-10118-sp</strain>
    </source>
</reference>